<reference evidence="1 2" key="1">
    <citation type="submission" date="2024-01" db="EMBL/GenBank/DDBJ databases">
        <title>A draft genome for a cacao thread blight-causing isolate of Paramarasmius palmivorus.</title>
        <authorList>
            <person name="Baruah I.K."/>
            <person name="Bukari Y."/>
            <person name="Amoako-Attah I."/>
            <person name="Meinhardt L.W."/>
            <person name="Bailey B.A."/>
            <person name="Cohen S.P."/>
        </authorList>
    </citation>
    <scope>NUCLEOTIDE SEQUENCE [LARGE SCALE GENOMIC DNA]</scope>
    <source>
        <strain evidence="1 2">GH-12</strain>
    </source>
</reference>
<accession>A0AAW0B2A5</accession>
<name>A0AAW0B2A5_9AGAR</name>
<evidence type="ECO:0000313" key="1">
    <source>
        <dbReference type="EMBL" id="KAK7019225.1"/>
    </source>
</evidence>
<protein>
    <submittedName>
        <fullName evidence="1">Uncharacterized protein</fullName>
    </submittedName>
</protein>
<organism evidence="1 2">
    <name type="scientific">Paramarasmius palmivorus</name>
    <dbReference type="NCBI Taxonomy" id="297713"/>
    <lineage>
        <taxon>Eukaryota</taxon>
        <taxon>Fungi</taxon>
        <taxon>Dikarya</taxon>
        <taxon>Basidiomycota</taxon>
        <taxon>Agaricomycotina</taxon>
        <taxon>Agaricomycetes</taxon>
        <taxon>Agaricomycetidae</taxon>
        <taxon>Agaricales</taxon>
        <taxon>Marasmiineae</taxon>
        <taxon>Marasmiaceae</taxon>
        <taxon>Paramarasmius</taxon>
    </lineage>
</organism>
<sequence>MQNIRALQANHGRRHTDVTLEAFVQLIPQSASKLELHIGGEWRPNIAISLSNPLKSLPNITNLVLCCTPRAVLPLLSHLPNLHKAQLSLSGHDTCAPDQWRYQLGDVELHHLHHLELTLTRYCYCDVVFNRCNALHISDLLTKLNSSSLRIISLRWRLPMAFTYSGSLWEGFQSILRTSPSLQLLILHFADSIQFNRAEFDTKLADCDLGHGFRYQLLNS</sequence>
<proteinExistence type="predicted"/>
<dbReference type="Proteomes" id="UP001383192">
    <property type="component" value="Unassembled WGS sequence"/>
</dbReference>
<dbReference type="EMBL" id="JAYKXP010000212">
    <property type="protein sequence ID" value="KAK7019225.1"/>
    <property type="molecule type" value="Genomic_DNA"/>
</dbReference>
<evidence type="ECO:0000313" key="2">
    <source>
        <dbReference type="Proteomes" id="UP001383192"/>
    </source>
</evidence>
<keyword evidence="2" id="KW-1185">Reference proteome</keyword>
<dbReference type="AlphaFoldDB" id="A0AAW0B2A5"/>
<gene>
    <name evidence="1" type="ORF">VNI00_018125</name>
</gene>
<comment type="caution">
    <text evidence="1">The sequence shown here is derived from an EMBL/GenBank/DDBJ whole genome shotgun (WGS) entry which is preliminary data.</text>
</comment>